<dbReference type="Pfam" id="PF00698">
    <property type="entry name" value="Acyl_transf_1"/>
    <property type="match status" value="2"/>
</dbReference>
<dbReference type="Pfam" id="PF21607">
    <property type="entry name" value="FabD_helical_ins"/>
    <property type="match status" value="1"/>
</dbReference>
<feature type="domain" description="Malonyl-CoA:ACP transacylase (MAT)" evidence="6">
    <location>
        <begin position="349"/>
        <end position="688"/>
    </location>
</feature>
<dbReference type="InterPro" id="IPR016036">
    <property type="entry name" value="Malonyl_transacylase_ACP-bd"/>
</dbReference>
<dbReference type="InterPro" id="IPR014043">
    <property type="entry name" value="Acyl_transferase_dom"/>
</dbReference>
<keyword evidence="7" id="KW-0378">Hydrolase</keyword>
<dbReference type="NCBIfam" id="TIGR00128">
    <property type="entry name" value="fabD"/>
    <property type="match status" value="1"/>
</dbReference>
<dbReference type="InterPro" id="IPR014179">
    <property type="entry name" value="PfaD-like_TIM-barrel"/>
</dbReference>
<dbReference type="EC" id="2.3.1.39" evidence="1"/>
<protein>
    <recommendedName>
        <fullName evidence="1">[acyl-carrier-protein] S-malonyltransferase</fullName>
        <ecNumber evidence="1">2.3.1.39</ecNumber>
    </recommendedName>
</protein>
<proteinExistence type="predicted"/>
<feature type="region of interest" description="Disordered" evidence="5">
    <location>
        <begin position="625"/>
        <end position="662"/>
    </location>
</feature>
<dbReference type="GO" id="GO:0004314">
    <property type="term" value="F:[acyl-carrier-protein] S-malonyltransferase activity"/>
    <property type="evidence" value="ECO:0007669"/>
    <property type="project" value="UniProtKB-EC"/>
</dbReference>
<dbReference type="GO" id="GO:0006633">
    <property type="term" value="P:fatty acid biosynthetic process"/>
    <property type="evidence" value="ECO:0007669"/>
    <property type="project" value="TreeGrafter"/>
</dbReference>
<dbReference type="PANTHER" id="PTHR42681:SF1">
    <property type="entry name" value="MALONYL-COA-ACYL CARRIER PROTEIN TRANSACYLASE, MITOCHONDRIAL"/>
    <property type="match status" value="1"/>
</dbReference>
<dbReference type="Gene3D" id="3.20.20.70">
    <property type="entry name" value="Aldolase class I"/>
    <property type="match status" value="1"/>
</dbReference>
<dbReference type="SMART" id="SM00827">
    <property type="entry name" value="PKS_AT"/>
    <property type="match status" value="2"/>
</dbReference>
<dbReference type="InterPro" id="IPR049489">
    <property type="entry name" value="FabD-like_helical_ins"/>
</dbReference>
<dbReference type="GO" id="GO:0016787">
    <property type="term" value="F:hydrolase activity"/>
    <property type="evidence" value="ECO:0007669"/>
    <property type="project" value="UniProtKB-KW"/>
</dbReference>
<dbReference type="GO" id="GO:0005829">
    <property type="term" value="C:cytosol"/>
    <property type="evidence" value="ECO:0007669"/>
    <property type="project" value="TreeGrafter"/>
</dbReference>
<dbReference type="SUPFAM" id="SSF52151">
    <property type="entry name" value="FabD/lysophospholipase-like"/>
    <property type="match status" value="2"/>
</dbReference>
<sequence>MLPENLVFMFSGQGSQYYGMARELYRAHPVFARTMRSLDTVFGDAGLPGVLNEIYREDRTAAHPFDTLAYTHPAILMVELALVETLRAEGVRPDHVLGASLGEFAAAAAAGVLDVEELARSLAEQVRLVDRHCPPGGMIAVLDDIRTYRARGEDGPLDQRLTGGLELAAVNFDRHFVLTGEPDEVARFEARLRADGRLCQRLPVTYAFHSRLMDVAAEPYRRALAGLRVRPPDVPFVSCAAGTALDDVRVDHFWRMVREPIDFRRAVGHLENQGRASLYLDLGPSATMANFATRNFAPGSRSASLALVDPFAREGQSLERLREVARRPRRPAAGKPAHRGERERMKAIIFPGQGSQSRGMGAALFPRFPELVAGADEVLGYSVAELCREDPDRRLDSTEFTQPALYTVCALSHLDRAGGGWHGAHFFAGHSLGEYTALFAAGAFDFLTGLRLVRERGRLMGKIRDGGMAAVIGLDDEKVRTVLTENGLTDVDIANHNSPGQLILSGPRERVHGARDAFLRAGARNFLPLKVSGAFHSRAMEPVRGEFEAFLAATAFAPPAVPVIANVTGRPHTPEGLRHALAEQLVRPVRWEQSVRHLLAQGVTDFEETGPGTVLTRLVDRIRRSPAPRPATTTARATRPTRTGTGRAEPGHRPADAAPDARSLGSEAFRTAYGTRYAYACGSMYRGIASEDLVIRAARAGLLAFFGSGGLERARIASAIDRITAALGPGAPFGVNLVHNPTLPAVEDDTVGLLLSRGIRTVEASAFMKVTRALVHYRLSGLSKGPDGEVRITHRLIAKVSRPEVAESFLSPPPQRLVGLLEQEGLVTAEQAALASQVPMADDLCVEADSGGHTDRGNLLVLLPAMQRLRDRITGGFGYPDRVRVGAAGGIGTPEAAAAAFLLGADFVLTGSINQCTVEADMSDLAKDMLQQIDVQDTDYAPAGDMFELGAQVQVLKRGVFFPARARKLHELYRRHGSLEEIDPETRALMEQRYFRRPLADVWRETREFFAERDPAELEKAERNPKHRMALVFRWYFGHSQRAAMAGSADSRVDFQVHCGPALGAFNQWVKGTGLEDWRARHVDEIGVLLMEATARHLSDAHAAEARR</sequence>
<evidence type="ECO:0000256" key="1">
    <source>
        <dbReference type="ARBA" id="ARBA00013258"/>
    </source>
</evidence>
<evidence type="ECO:0000259" key="6">
    <source>
        <dbReference type="SMART" id="SM00827"/>
    </source>
</evidence>
<evidence type="ECO:0000256" key="3">
    <source>
        <dbReference type="ARBA" id="ARBA00023315"/>
    </source>
</evidence>
<evidence type="ECO:0000313" key="7">
    <source>
        <dbReference type="EMBL" id="CTQ34880.1"/>
    </source>
</evidence>
<dbReference type="AlphaFoldDB" id="A0A0M1QF95"/>
<dbReference type="Gene3D" id="3.30.70.250">
    <property type="entry name" value="Malonyl-CoA ACP transacylase, ACP-binding"/>
    <property type="match status" value="1"/>
</dbReference>
<evidence type="ECO:0000256" key="5">
    <source>
        <dbReference type="SAM" id="MobiDB-lite"/>
    </source>
</evidence>
<name>A0A0M1QF95_9ACTN</name>
<dbReference type="SUPFAM" id="SSF51395">
    <property type="entry name" value="FMN-linked oxidoreductases"/>
    <property type="match status" value="1"/>
</dbReference>
<keyword evidence="2 7" id="KW-0808">Transferase</keyword>
<feature type="domain" description="Malonyl-CoA:ACP transacylase (MAT)" evidence="6">
    <location>
        <begin position="9"/>
        <end position="311"/>
    </location>
</feature>
<evidence type="ECO:0000256" key="4">
    <source>
        <dbReference type="ARBA" id="ARBA00048462"/>
    </source>
</evidence>
<dbReference type="InterPro" id="IPR016035">
    <property type="entry name" value="Acyl_Trfase/lysoPLipase"/>
</dbReference>
<dbReference type="InterPro" id="IPR001227">
    <property type="entry name" value="Ac_transferase_dom_sf"/>
</dbReference>
<organism evidence="7">
    <name type="scientific">Streptomyces sp. T676</name>
    <dbReference type="NCBI Taxonomy" id="1691390"/>
    <lineage>
        <taxon>Bacteria</taxon>
        <taxon>Bacillati</taxon>
        <taxon>Actinomycetota</taxon>
        <taxon>Actinomycetes</taxon>
        <taxon>Kitasatosporales</taxon>
        <taxon>Streptomycetaceae</taxon>
        <taxon>Streptomyces</taxon>
    </lineage>
</organism>
<keyword evidence="3 7" id="KW-0012">Acyltransferase</keyword>
<keyword evidence="7" id="KW-0560">Oxidoreductase</keyword>
<dbReference type="EMBL" id="LN871452">
    <property type="protein sequence ID" value="CTQ34880.1"/>
    <property type="molecule type" value="Genomic_DNA"/>
</dbReference>
<reference evidence="7" key="1">
    <citation type="submission" date="2015-06" db="EMBL/GenBank/DDBJ databases">
        <authorList>
            <person name="Hoefler B.C."/>
            <person name="Straight P.D."/>
        </authorList>
    </citation>
    <scope>NUCLEOTIDE SEQUENCE</scope>
    <source>
        <strain evidence="7">T676</strain>
    </source>
</reference>
<dbReference type="GO" id="GO:0016491">
    <property type="term" value="F:oxidoreductase activity"/>
    <property type="evidence" value="ECO:0007669"/>
    <property type="project" value="UniProtKB-KW"/>
</dbReference>
<dbReference type="PANTHER" id="PTHR42681">
    <property type="entry name" value="MALONYL-COA-ACYL CARRIER PROTEIN TRANSACYLASE, MITOCHONDRIAL"/>
    <property type="match status" value="1"/>
</dbReference>
<accession>A0A0M1QF95</accession>
<dbReference type="InterPro" id="IPR004410">
    <property type="entry name" value="Malonyl_CoA-ACP_transAc_FabD"/>
</dbReference>
<evidence type="ECO:0000256" key="2">
    <source>
        <dbReference type="ARBA" id="ARBA00022679"/>
    </source>
</evidence>
<dbReference type="Gene3D" id="3.40.366.10">
    <property type="entry name" value="Malonyl-Coenzyme A Acyl Carrier Protein, domain 2"/>
    <property type="match status" value="2"/>
</dbReference>
<dbReference type="CDD" id="cd04742">
    <property type="entry name" value="NPD_FabD"/>
    <property type="match status" value="1"/>
</dbReference>
<feature type="compositionally biased region" description="Low complexity" evidence="5">
    <location>
        <begin position="630"/>
        <end position="648"/>
    </location>
</feature>
<dbReference type="SUPFAM" id="SSF55048">
    <property type="entry name" value="Probable ACP-binding domain of malonyl-CoA ACP transacylase"/>
    <property type="match status" value="2"/>
</dbReference>
<dbReference type="InterPro" id="IPR050858">
    <property type="entry name" value="Mal-CoA-ACP_Trans/PKS_FabD"/>
</dbReference>
<dbReference type="InterPro" id="IPR013785">
    <property type="entry name" value="Aldolase_TIM"/>
</dbReference>
<gene>
    <name evidence="7" type="primary">atcC</name>
</gene>
<comment type="catalytic activity">
    <reaction evidence="4">
        <text>holo-[ACP] + malonyl-CoA = malonyl-[ACP] + CoA</text>
        <dbReference type="Rhea" id="RHEA:41792"/>
        <dbReference type="Rhea" id="RHEA-COMP:9623"/>
        <dbReference type="Rhea" id="RHEA-COMP:9685"/>
        <dbReference type="ChEBI" id="CHEBI:57287"/>
        <dbReference type="ChEBI" id="CHEBI:57384"/>
        <dbReference type="ChEBI" id="CHEBI:64479"/>
        <dbReference type="ChEBI" id="CHEBI:78449"/>
        <dbReference type="EC" id="2.3.1.39"/>
    </reaction>
</comment>
<dbReference type="NCBIfam" id="TIGR02814">
    <property type="entry name" value="pfaD_fam"/>
    <property type="match status" value="1"/>
</dbReference>